<reference evidence="3 4" key="1">
    <citation type="journal article" date="2018" name="Front. Plant Sci.">
        <title>Red Clover (Trifolium pratense) and Zigzag Clover (T. medium) - A Picture of Genomic Similarities and Differences.</title>
        <authorList>
            <person name="Dluhosova J."/>
            <person name="Istvanek J."/>
            <person name="Nedelnik J."/>
            <person name="Repkova J."/>
        </authorList>
    </citation>
    <scope>NUCLEOTIDE SEQUENCE [LARGE SCALE GENOMIC DNA]</scope>
    <source>
        <strain evidence="4">cv. 10/8</strain>
        <tissue evidence="3">Leaf</tissue>
    </source>
</reference>
<dbReference type="Pfam" id="PF17921">
    <property type="entry name" value="Integrase_H2C2"/>
    <property type="match status" value="1"/>
</dbReference>
<dbReference type="SUPFAM" id="SSF54160">
    <property type="entry name" value="Chromo domain-like"/>
    <property type="match status" value="1"/>
</dbReference>
<dbReference type="Proteomes" id="UP000265520">
    <property type="component" value="Unassembled WGS sequence"/>
</dbReference>
<feature type="domain" description="Integrase zinc-binding" evidence="1">
    <location>
        <begin position="47"/>
        <end position="100"/>
    </location>
</feature>
<gene>
    <name evidence="3" type="ORF">A2U01_0001564</name>
</gene>
<dbReference type="InterPro" id="IPR052160">
    <property type="entry name" value="Gypsy_RT_Integrase-like"/>
</dbReference>
<keyword evidence="4" id="KW-1185">Reference proteome</keyword>
<protein>
    <submittedName>
        <fullName evidence="3">Uncharacterized protein</fullName>
    </submittedName>
</protein>
<dbReference type="Gene3D" id="1.10.340.70">
    <property type="match status" value="1"/>
</dbReference>
<organism evidence="3 4">
    <name type="scientific">Trifolium medium</name>
    <dbReference type="NCBI Taxonomy" id="97028"/>
    <lineage>
        <taxon>Eukaryota</taxon>
        <taxon>Viridiplantae</taxon>
        <taxon>Streptophyta</taxon>
        <taxon>Embryophyta</taxon>
        <taxon>Tracheophyta</taxon>
        <taxon>Spermatophyta</taxon>
        <taxon>Magnoliopsida</taxon>
        <taxon>eudicotyledons</taxon>
        <taxon>Gunneridae</taxon>
        <taxon>Pentapetalae</taxon>
        <taxon>rosids</taxon>
        <taxon>fabids</taxon>
        <taxon>Fabales</taxon>
        <taxon>Fabaceae</taxon>
        <taxon>Papilionoideae</taxon>
        <taxon>50 kb inversion clade</taxon>
        <taxon>NPAAA clade</taxon>
        <taxon>Hologalegina</taxon>
        <taxon>IRL clade</taxon>
        <taxon>Trifolieae</taxon>
        <taxon>Trifolium</taxon>
    </lineage>
</organism>
<dbReference type="AlphaFoldDB" id="A0A392M0I5"/>
<dbReference type="InterPro" id="IPR056924">
    <property type="entry name" value="SH3_Tf2-1"/>
</dbReference>
<evidence type="ECO:0000259" key="1">
    <source>
        <dbReference type="Pfam" id="PF17921"/>
    </source>
</evidence>
<sequence length="372" mass="42134">MHVHLQRRGRSFDYELIPNLATGWTAATRSITGPSVVTLVIPAKSVLINELHKEFHSSLNEGHSSYLRTYRRMAGTLYWQGMMKSVQDFVKACDTCQRQKGAATTPNGLLQPLPIPVLVWSEISMDFIINLPKSNGFEAILVVVYRLSKHDVENVRCLPPSDRRSNGSGFTPFEIVYGRKPPALVHFLEGETRVEAVADKKRREVKFEVGDWVFLKLRPHRQQSVVQRIHQKLAPRFFGPYQIIKKMGAVGNYSTTIELPASLEADNGDVIPAKCLSLRDKFEAGKHTREWLVQWEGMDVGDATWEEELLLKSQFPDLHLENKVVFVEGSDDRNGIGSVDGEGDVLASKNDVGPKIWRVYERRDKRGITKKV</sequence>
<dbReference type="PANTHER" id="PTHR47266">
    <property type="entry name" value="ENDONUCLEASE-RELATED"/>
    <property type="match status" value="1"/>
</dbReference>
<dbReference type="Pfam" id="PF24626">
    <property type="entry name" value="SH3_Tf2-1"/>
    <property type="match status" value="1"/>
</dbReference>
<dbReference type="InterPro" id="IPR016197">
    <property type="entry name" value="Chromo-like_dom_sf"/>
</dbReference>
<dbReference type="EMBL" id="LXQA010001495">
    <property type="protein sequence ID" value="MCH80790.1"/>
    <property type="molecule type" value="Genomic_DNA"/>
</dbReference>
<name>A0A392M0I5_9FABA</name>
<proteinExistence type="predicted"/>
<dbReference type="InterPro" id="IPR041588">
    <property type="entry name" value="Integrase_H2C2"/>
</dbReference>
<evidence type="ECO:0000313" key="4">
    <source>
        <dbReference type="Proteomes" id="UP000265520"/>
    </source>
</evidence>
<evidence type="ECO:0000259" key="2">
    <source>
        <dbReference type="Pfam" id="PF24626"/>
    </source>
</evidence>
<comment type="caution">
    <text evidence="3">The sequence shown here is derived from an EMBL/GenBank/DDBJ whole genome shotgun (WGS) entry which is preliminary data.</text>
</comment>
<accession>A0A392M0I5</accession>
<feature type="domain" description="Tf2-1-like SH3-like" evidence="2">
    <location>
        <begin position="210"/>
        <end position="264"/>
    </location>
</feature>
<evidence type="ECO:0000313" key="3">
    <source>
        <dbReference type="EMBL" id="MCH80790.1"/>
    </source>
</evidence>